<dbReference type="InterPro" id="IPR002110">
    <property type="entry name" value="Ankyrin_rpt"/>
</dbReference>
<evidence type="ECO:0000256" key="2">
    <source>
        <dbReference type="ARBA" id="ARBA00023043"/>
    </source>
</evidence>
<accession>A0A5C1Q744</accession>
<feature type="repeat" description="ANK" evidence="3">
    <location>
        <begin position="242"/>
        <end position="274"/>
    </location>
</feature>
<sequence length="296" mass="32902">MNSIILYPENDRYVLKRIFKIFNSRGLKIDATKIDVDWSINQLAALYSVLDSYSHIFVILSKENFDNRWLTGMLGYISGSNKGHYFYLTEGIDSADTLLKMYNFGHGYESVEIYADYEYKSFSSIQRKESARKHLIDTGFALSNDAMGESISSGQLEIVKKYIDAGFSSSSRNSKGVPMLCLAVRTNHLDIVQYLIEIGADINAISEDRHNTPIMDAASVGDLESIKILVAQGADLETQSKNGQTALILAVGHGDVEVSNYLLSAGANYEVKDFLGMSGKSYATLFNKSEILVNMQ</sequence>
<name>A0A5C1Q744_9SPIO</name>
<evidence type="ECO:0000313" key="4">
    <source>
        <dbReference type="EMBL" id="QEN03251.1"/>
    </source>
</evidence>
<reference evidence="4 5" key="1">
    <citation type="submission" date="2019-02" db="EMBL/GenBank/DDBJ databases">
        <authorList>
            <person name="Fomenkov A."/>
            <person name="Dubinina G."/>
            <person name="Grabovich M."/>
            <person name="Vincze T."/>
            <person name="Roberts R.J."/>
        </authorList>
    </citation>
    <scope>NUCLEOTIDE SEQUENCE [LARGE SCALE GENOMIC DNA]</scope>
    <source>
        <strain evidence="4 5">P</strain>
    </source>
</reference>
<dbReference type="Gene3D" id="1.25.40.20">
    <property type="entry name" value="Ankyrin repeat-containing domain"/>
    <property type="match status" value="1"/>
</dbReference>
<dbReference type="KEGG" id="sper:EW093_00535"/>
<keyword evidence="5" id="KW-1185">Reference proteome</keyword>
<evidence type="ECO:0000313" key="5">
    <source>
        <dbReference type="Proteomes" id="UP000323824"/>
    </source>
</evidence>
<organism evidence="4 5">
    <name type="scientific">Thiospirochaeta perfilievii</name>
    <dbReference type="NCBI Taxonomy" id="252967"/>
    <lineage>
        <taxon>Bacteria</taxon>
        <taxon>Pseudomonadati</taxon>
        <taxon>Spirochaetota</taxon>
        <taxon>Spirochaetia</taxon>
        <taxon>Spirochaetales</taxon>
        <taxon>Spirochaetaceae</taxon>
        <taxon>Thiospirochaeta</taxon>
    </lineage>
</organism>
<feature type="repeat" description="ANK" evidence="3">
    <location>
        <begin position="175"/>
        <end position="207"/>
    </location>
</feature>
<dbReference type="Pfam" id="PF12796">
    <property type="entry name" value="Ank_2"/>
    <property type="match status" value="1"/>
</dbReference>
<dbReference type="PROSITE" id="PS50088">
    <property type="entry name" value="ANK_REPEAT"/>
    <property type="match status" value="3"/>
</dbReference>
<dbReference type="Proteomes" id="UP000323824">
    <property type="component" value="Chromosome"/>
</dbReference>
<evidence type="ECO:0000256" key="3">
    <source>
        <dbReference type="PROSITE-ProRule" id="PRU00023"/>
    </source>
</evidence>
<dbReference type="PANTHER" id="PTHR24188">
    <property type="entry name" value="ANKYRIN REPEAT PROTEIN"/>
    <property type="match status" value="1"/>
</dbReference>
<dbReference type="EMBL" id="CP035807">
    <property type="protein sequence ID" value="QEN03251.1"/>
    <property type="molecule type" value="Genomic_DNA"/>
</dbReference>
<gene>
    <name evidence="4" type="ORF">EW093_00535</name>
</gene>
<proteinExistence type="predicted"/>
<dbReference type="InterPro" id="IPR036770">
    <property type="entry name" value="Ankyrin_rpt-contain_sf"/>
</dbReference>
<dbReference type="SMART" id="SM00248">
    <property type="entry name" value="ANK"/>
    <property type="match status" value="3"/>
</dbReference>
<dbReference type="RefSeq" id="WP_149566511.1">
    <property type="nucleotide sequence ID" value="NZ_CP035807.1"/>
</dbReference>
<dbReference type="AlphaFoldDB" id="A0A5C1Q744"/>
<dbReference type="PANTHER" id="PTHR24188:SF29">
    <property type="entry name" value="GH09064P"/>
    <property type="match status" value="1"/>
</dbReference>
<keyword evidence="2 3" id="KW-0040">ANK repeat</keyword>
<feature type="repeat" description="ANK" evidence="3">
    <location>
        <begin position="209"/>
        <end position="241"/>
    </location>
</feature>
<protein>
    <submittedName>
        <fullName evidence="4">Uncharacterized protein</fullName>
    </submittedName>
</protein>
<dbReference type="PROSITE" id="PS50297">
    <property type="entry name" value="ANK_REP_REGION"/>
    <property type="match status" value="3"/>
</dbReference>
<keyword evidence="1" id="KW-0677">Repeat</keyword>
<evidence type="ECO:0000256" key="1">
    <source>
        <dbReference type="ARBA" id="ARBA00022737"/>
    </source>
</evidence>
<dbReference type="OrthoDB" id="368967at2"/>
<dbReference type="Pfam" id="PF00023">
    <property type="entry name" value="Ank"/>
    <property type="match status" value="1"/>
</dbReference>
<reference evidence="4 5" key="2">
    <citation type="submission" date="2019-09" db="EMBL/GenBank/DDBJ databases">
        <title>Complete Genome Sequence and Methylome Analysis of free living Spirochaetas.</title>
        <authorList>
            <person name="Leshcheva N."/>
            <person name="Mikheeva N."/>
        </authorList>
    </citation>
    <scope>NUCLEOTIDE SEQUENCE [LARGE SCALE GENOMIC DNA]</scope>
    <source>
        <strain evidence="4 5">P</strain>
    </source>
</reference>
<dbReference type="SUPFAM" id="SSF48403">
    <property type="entry name" value="Ankyrin repeat"/>
    <property type="match status" value="1"/>
</dbReference>